<dbReference type="KEGG" id="mbry:B1812_09260"/>
<evidence type="ECO:0000256" key="9">
    <source>
        <dbReference type="ARBA" id="ARBA00022516"/>
    </source>
</evidence>
<keyword evidence="10" id="KW-0812">Transmembrane</keyword>
<keyword evidence="9" id="KW-0444">Lipid biosynthesis</keyword>
<evidence type="ECO:0000256" key="18">
    <source>
        <dbReference type="ARBA" id="ARBA00032892"/>
    </source>
</evidence>
<dbReference type="EMBL" id="CP019948">
    <property type="protein sequence ID" value="ARN81238.1"/>
    <property type="molecule type" value="Genomic_DNA"/>
</dbReference>
<evidence type="ECO:0000256" key="15">
    <source>
        <dbReference type="ARBA" id="ARBA00023209"/>
    </source>
</evidence>
<keyword evidence="21" id="KW-1185">Reference proteome</keyword>
<feature type="compositionally biased region" description="Basic residues" evidence="19">
    <location>
        <begin position="1"/>
        <end position="15"/>
    </location>
</feature>
<dbReference type="InterPro" id="IPR003763">
    <property type="entry name" value="CDP-diacylglyc_Pase"/>
</dbReference>
<evidence type="ECO:0000256" key="4">
    <source>
        <dbReference type="ARBA" id="ARBA00005189"/>
    </source>
</evidence>
<evidence type="ECO:0000256" key="11">
    <source>
        <dbReference type="ARBA" id="ARBA00022801"/>
    </source>
</evidence>
<evidence type="ECO:0000256" key="8">
    <source>
        <dbReference type="ARBA" id="ARBA00022475"/>
    </source>
</evidence>
<evidence type="ECO:0000256" key="7">
    <source>
        <dbReference type="ARBA" id="ARBA00019608"/>
    </source>
</evidence>
<keyword evidence="16" id="KW-1208">Phospholipid metabolism</keyword>
<comment type="similarity">
    <text evidence="5">Belongs to the Cdh family.</text>
</comment>
<evidence type="ECO:0000256" key="6">
    <source>
        <dbReference type="ARBA" id="ARBA00012375"/>
    </source>
</evidence>
<feature type="region of interest" description="Disordered" evidence="19">
    <location>
        <begin position="1"/>
        <end position="25"/>
    </location>
</feature>
<evidence type="ECO:0000313" key="21">
    <source>
        <dbReference type="Proteomes" id="UP000193978"/>
    </source>
</evidence>
<accession>A0A1W6MUF0</accession>
<dbReference type="GO" id="GO:0008654">
    <property type="term" value="P:phospholipid biosynthetic process"/>
    <property type="evidence" value="ECO:0007669"/>
    <property type="project" value="UniProtKB-KW"/>
</dbReference>
<evidence type="ECO:0000256" key="13">
    <source>
        <dbReference type="ARBA" id="ARBA00023098"/>
    </source>
</evidence>
<dbReference type="Pfam" id="PF02611">
    <property type="entry name" value="CDH"/>
    <property type="match status" value="1"/>
</dbReference>
<dbReference type="STRING" id="655015.B1812_09260"/>
<evidence type="ECO:0000256" key="5">
    <source>
        <dbReference type="ARBA" id="ARBA00006435"/>
    </source>
</evidence>
<dbReference type="GO" id="GO:0005886">
    <property type="term" value="C:plasma membrane"/>
    <property type="evidence" value="ECO:0007669"/>
    <property type="project" value="UniProtKB-SubCell"/>
</dbReference>
<dbReference type="GO" id="GO:0008715">
    <property type="term" value="F:CDP-diacylglycerol diphosphatase activity"/>
    <property type="evidence" value="ECO:0007669"/>
    <property type="project" value="UniProtKB-EC"/>
</dbReference>
<dbReference type="UniPathway" id="UPA00609">
    <property type="reaction ID" value="UER00664"/>
</dbReference>
<keyword evidence="11" id="KW-0378">Hydrolase</keyword>
<dbReference type="Gene3D" id="3.30.428.30">
    <property type="entry name" value="HIT family - CDH-like"/>
    <property type="match status" value="1"/>
</dbReference>
<dbReference type="SUPFAM" id="SSF54197">
    <property type="entry name" value="HIT-like"/>
    <property type="match status" value="1"/>
</dbReference>
<protein>
    <recommendedName>
        <fullName evidence="7">CDP-diacylglycerol pyrophosphatase</fullName>
        <ecNumber evidence="6">3.6.1.26</ecNumber>
    </recommendedName>
    <alternativeName>
        <fullName evidence="17">CDP-diacylglycerol phosphatidylhydrolase</fullName>
    </alternativeName>
    <alternativeName>
        <fullName evidence="18">CDP-diglyceride hydrolase</fullName>
    </alternativeName>
</protein>
<keyword evidence="12" id="KW-1133">Transmembrane helix</keyword>
<evidence type="ECO:0000256" key="19">
    <source>
        <dbReference type="SAM" id="MobiDB-lite"/>
    </source>
</evidence>
<name>A0A1W6MUF0_9HYPH</name>
<evidence type="ECO:0000256" key="10">
    <source>
        <dbReference type="ARBA" id="ARBA00022692"/>
    </source>
</evidence>
<organism evidence="20 21">
    <name type="scientific">Methylocystis bryophila</name>
    <dbReference type="NCBI Taxonomy" id="655015"/>
    <lineage>
        <taxon>Bacteria</taxon>
        <taxon>Pseudomonadati</taxon>
        <taxon>Pseudomonadota</taxon>
        <taxon>Alphaproteobacteria</taxon>
        <taxon>Hyphomicrobiales</taxon>
        <taxon>Methylocystaceae</taxon>
        <taxon>Methylocystis</taxon>
    </lineage>
</organism>
<comment type="pathway">
    <text evidence="4">Lipid metabolism.</text>
</comment>
<reference evidence="20 21" key="1">
    <citation type="submission" date="2017-02" db="EMBL/GenBank/DDBJ databases">
        <authorList>
            <person name="Peterson S.W."/>
        </authorList>
    </citation>
    <scope>NUCLEOTIDE SEQUENCE [LARGE SCALE GENOMIC DNA]</scope>
    <source>
        <strain evidence="20 21">S285</strain>
    </source>
</reference>
<evidence type="ECO:0000256" key="17">
    <source>
        <dbReference type="ARBA" id="ARBA00032888"/>
    </source>
</evidence>
<evidence type="ECO:0000256" key="3">
    <source>
        <dbReference type="ARBA" id="ARBA00004927"/>
    </source>
</evidence>
<comment type="pathway">
    <text evidence="3">Phospholipid metabolism; CDP-diacylglycerol degradation; phosphatidate from CDP-diacylglycerol: step 1/1.</text>
</comment>
<dbReference type="Proteomes" id="UP000193978">
    <property type="component" value="Chromosome"/>
</dbReference>
<gene>
    <name evidence="20" type="ORF">B1812_09260</name>
</gene>
<keyword evidence="15" id="KW-0594">Phospholipid biosynthesis</keyword>
<dbReference type="GO" id="GO:0046342">
    <property type="term" value="P:CDP-diacylglycerol catabolic process"/>
    <property type="evidence" value="ECO:0007669"/>
    <property type="project" value="UniProtKB-UniPathway"/>
</dbReference>
<evidence type="ECO:0000256" key="16">
    <source>
        <dbReference type="ARBA" id="ARBA00023264"/>
    </source>
</evidence>
<keyword evidence="8" id="KW-1003">Cell membrane</keyword>
<evidence type="ECO:0000256" key="1">
    <source>
        <dbReference type="ARBA" id="ARBA00001007"/>
    </source>
</evidence>
<dbReference type="EC" id="3.6.1.26" evidence="6"/>
<comment type="catalytic activity">
    <reaction evidence="1">
        <text>a CDP-1,2-diacyl-sn-glycerol + H2O = a 1,2-diacyl-sn-glycero-3-phosphate + CMP + 2 H(+)</text>
        <dbReference type="Rhea" id="RHEA:15221"/>
        <dbReference type="ChEBI" id="CHEBI:15377"/>
        <dbReference type="ChEBI" id="CHEBI:15378"/>
        <dbReference type="ChEBI" id="CHEBI:58332"/>
        <dbReference type="ChEBI" id="CHEBI:58608"/>
        <dbReference type="ChEBI" id="CHEBI:60377"/>
        <dbReference type="EC" id="3.6.1.26"/>
    </reaction>
</comment>
<sequence length="350" mass="37922">MGARALSRKFHGKHKAFPDPGGKELSLERDAKKRRPVFRAIEARAFRRTKGAAVSPGPGNLVFLQRSIRYGRAASQEQGIETPLKTSISVPAPVGAPARPLLARIASRLLLAAGLGASALAPPWGAKALDLSDRGALWQVVHKLCLPMHATLGLPLPCLAVDDKRGFVVIRAPGDATRIIIVPTDRLEGIESPSLLREDAPNFWAYAWDERERVASAAPRPLGWDDIGMAINSRHARTQDQMHIHVDCLDARLKKALAGAKLSTQRWSTLDLRPWGRYRAKRLPETGLERSPFKIVAEEIPGARSSMGLQTIAVAGVTGAQGERGFALLEQGAGGSAEELLDHQCRAERG</sequence>
<evidence type="ECO:0000313" key="20">
    <source>
        <dbReference type="EMBL" id="ARN81238.1"/>
    </source>
</evidence>
<comment type="subcellular location">
    <subcellularLocation>
        <location evidence="2">Cell membrane</location>
        <topology evidence="2">Single-pass membrane protein</topology>
    </subcellularLocation>
</comment>
<evidence type="ECO:0000256" key="14">
    <source>
        <dbReference type="ARBA" id="ARBA00023136"/>
    </source>
</evidence>
<dbReference type="AlphaFoldDB" id="A0A1W6MUF0"/>
<proteinExistence type="inferred from homology"/>
<evidence type="ECO:0000256" key="2">
    <source>
        <dbReference type="ARBA" id="ARBA00004162"/>
    </source>
</evidence>
<dbReference type="InterPro" id="IPR036265">
    <property type="entry name" value="HIT-like_sf"/>
</dbReference>
<keyword evidence="14" id="KW-0472">Membrane</keyword>
<evidence type="ECO:0000256" key="12">
    <source>
        <dbReference type="ARBA" id="ARBA00022989"/>
    </source>
</evidence>
<keyword evidence="13" id="KW-0443">Lipid metabolism</keyword>